<name>E1YJT5_9BACT</name>
<protein>
    <submittedName>
        <fullName evidence="1">Uncharacterized protein</fullName>
    </submittedName>
</protein>
<reference evidence="1" key="1">
    <citation type="journal article" date="2011" name="Environ. Microbiol.">
        <title>Genomic insights into the metabolic potential of the polycyclic aromatic hydrocarbon degrading sulfate-reducing Deltaproteobacterium N47.</title>
        <authorList>
            <person name="Bergmann F."/>
            <person name="Selesi D."/>
            <person name="Weinmaier T."/>
            <person name="Tischler P."/>
            <person name="Rattei T."/>
            <person name="Meckenstock R.U."/>
        </authorList>
    </citation>
    <scope>NUCLEOTIDE SEQUENCE</scope>
</reference>
<proteinExistence type="predicted"/>
<organism evidence="1">
    <name type="scientific">uncultured Desulfobacterium sp</name>
    <dbReference type="NCBI Taxonomy" id="201089"/>
    <lineage>
        <taxon>Bacteria</taxon>
        <taxon>Pseudomonadati</taxon>
        <taxon>Thermodesulfobacteriota</taxon>
        <taxon>Desulfobacteria</taxon>
        <taxon>Desulfobacterales</taxon>
        <taxon>Desulfobacteriaceae</taxon>
        <taxon>Desulfobacterium</taxon>
        <taxon>environmental samples</taxon>
    </lineage>
</organism>
<dbReference type="EMBL" id="FR695877">
    <property type="protein sequence ID" value="CBX31539.1"/>
    <property type="molecule type" value="Genomic_DNA"/>
</dbReference>
<accession>E1YJT5</accession>
<sequence>MKWMDSPVLDIHSIYINPSDSIVNQSADHIQGNRIRFSKFQRRKNKKE</sequence>
<gene>
    <name evidence="1" type="ORF">N47_E50510</name>
</gene>
<evidence type="ECO:0000313" key="1">
    <source>
        <dbReference type="EMBL" id="CBX31539.1"/>
    </source>
</evidence>
<dbReference type="AlphaFoldDB" id="E1YJT5"/>